<proteinExistence type="predicted"/>
<dbReference type="GO" id="GO:0022857">
    <property type="term" value="F:transmembrane transporter activity"/>
    <property type="evidence" value="ECO:0007669"/>
    <property type="project" value="InterPro"/>
</dbReference>
<evidence type="ECO:0000313" key="7">
    <source>
        <dbReference type="EMBL" id="RZF35313.1"/>
    </source>
</evidence>
<feature type="transmembrane region" description="Helical" evidence="5">
    <location>
        <begin position="193"/>
        <end position="213"/>
    </location>
</feature>
<feature type="chain" id="PRO_5019745233" description="Major facilitator superfamily (MFS) profile domain-containing protein" evidence="6">
    <location>
        <begin position="22"/>
        <end position="447"/>
    </location>
</feature>
<reference evidence="7 8" key="1">
    <citation type="journal article" date="2017" name="Gigascience">
        <title>Genome sequence of the small brown planthopper, Laodelphax striatellus.</title>
        <authorList>
            <person name="Zhu J."/>
            <person name="Jiang F."/>
            <person name="Wang X."/>
            <person name="Yang P."/>
            <person name="Bao Y."/>
            <person name="Zhao W."/>
            <person name="Wang W."/>
            <person name="Lu H."/>
            <person name="Wang Q."/>
            <person name="Cui N."/>
            <person name="Li J."/>
            <person name="Chen X."/>
            <person name="Luo L."/>
            <person name="Yu J."/>
            <person name="Kang L."/>
            <person name="Cui F."/>
        </authorList>
    </citation>
    <scope>NUCLEOTIDE SEQUENCE [LARGE SCALE GENOMIC DNA]</scope>
    <source>
        <strain evidence="7">Lst14</strain>
    </source>
</reference>
<feature type="transmembrane region" description="Helical" evidence="5">
    <location>
        <begin position="64"/>
        <end position="84"/>
    </location>
</feature>
<organism evidence="7 8">
    <name type="scientific">Laodelphax striatellus</name>
    <name type="common">Small brown planthopper</name>
    <name type="synonym">Delphax striatella</name>
    <dbReference type="NCBI Taxonomy" id="195883"/>
    <lineage>
        <taxon>Eukaryota</taxon>
        <taxon>Metazoa</taxon>
        <taxon>Ecdysozoa</taxon>
        <taxon>Arthropoda</taxon>
        <taxon>Hexapoda</taxon>
        <taxon>Insecta</taxon>
        <taxon>Pterygota</taxon>
        <taxon>Neoptera</taxon>
        <taxon>Paraneoptera</taxon>
        <taxon>Hemiptera</taxon>
        <taxon>Auchenorrhyncha</taxon>
        <taxon>Fulgoroidea</taxon>
        <taxon>Delphacidae</taxon>
        <taxon>Criomorphinae</taxon>
        <taxon>Laodelphax</taxon>
    </lineage>
</organism>
<dbReference type="InParanoid" id="A0A482WP83"/>
<feature type="transmembrane region" description="Helical" evidence="5">
    <location>
        <begin position="372"/>
        <end position="394"/>
    </location>
</feature>
<keyword evidence="3 5" id="KW-1133">Transmembrane helix</keyword>
<feature type="transmembrane region" description="Helical" evidence="5">
    <location>
        <begin position="406"/>
        <end position="427"/>
    </location>
</feature>
<keyword evidence="6" id="KW-0732">Signal</keyword>
<evidence type="ECO:0000256" key="3">
    <source>
        <dbReference type="ARBA" id="ARBA00022989"/>
    </source>
</evidence>
<dbReference type="SUPFAM" id="SSF103473">
    <property type="entry name" value="MFS general substrate transporter"/>
    <property type="match status" value="1"/>
</dbReference>
<evidence type="ECO:0000256" key="2">
    <source>
        <dbReference type="ARBA" id="ARBA00022692"/>
    </source>
</evidence>
<feature type="transmembrane region" description="Helical" evidence="5">
    <location>
        <begin position="96"/>
        <end position="117"/>
    </location>
</feature>
<comment type="caution">
    <text evidence="7">The sequence shown here is derived from an EMBL/GenBank/DDBJ whole genome shotgun (WGS) entry which is preliminary data.</text>
</comment>
<evidence type="ECO:0000256" key="5">
    <source>
        <dbReference type="SAM" id="Phobius"/>
    </source>
</evidence>
<dbReference type="AlphaFoldDB" id="A0A482WP83"/>
<dbReference type="Gene3D" id="1.20.1250.20">
    <property type="entry name" value="MFS general substrate transporter like domains"/>
    <property type="match status" value="1"/>
</dbReference>
<feature type="signal peptide" evidence="6">
    <location>
        <begin position="1"/>
        <end position="21"/>
    </location>
</feature>
<evidence type="ECO:0000256" key="1">
    <source>
        <dbReference type="ARBA" id="ARBA00004141"/>
    </source>
</evidence>
<name>A0A482WP83_LAOST</name>
<comment type="subcellular location">
    <subcellularLocation>
        <location evidence="1">Membrane</location>
        <topology evidence="1">Multi-pass membrane protein</topology>
    </subcellularLocation>
</comment>
<feature type="transmembrane region" description="Helical" evidence="5">
    <location>
        <begin position="283"/>
        <end position="305"/>
    </location>
</feature>
<evidence type="ECO:0000256" key="4">
    <source>
        <dbReference type="ARBA" id="ARBA00023136"/>
    </source>
</evidence>
<dbReference type="EMBL" id="QKKF02028860">
    <property type="protein sequence ID" value="RZF35313.1"/>
    <property type="molecule type" value="Genomic_DNA"/>
</dbReference>
<dbReference type="SMR" id="A0A482WP83"/>
<dbReference type="FunCoup" id="A0A482WP83">
    <property type="interactions" value="89"/>
</dbReference>
<feature type="transmembrane region" description="Helical" evidence="5">
    <location>
        <begin position="245"/>
        <end position="263"/>
    </location>
</feature>
<dbReference type="PANTHER" id="PTHR23507:SF39">
    <property type="entry name" value="GH23453P-RELATED"/>
    <property type="match status" value="1"/>
</dbReference>
<dbReference type="GO" id="GO:0016020">
    <property type="term" value="C:membrane"/>
    <property type="evidence" value="ECO:0007669"/>
    <property type="project" value="UniProtKB-SubCell"/>
</dbReference>
<evidence type="ECO:0000313" key="8">
    <source>
        <dbReference type="Proteomes" id="UP000291343"/>
    </source>
</evidence>
<feature type="transmembrane region" description="Helical" evidence="5">
    <location>
        <begin position="338"/>
        <end position="360"/>
    </location>
</feature>
<dbReference type="PANTHER" id="PTHR23507">
    <property type="entry name" value="ZGC:174356"/>
    <property type="match status" value="1"/>
</dbReference>
<keyword evidence="2 5" id="KW-0812">Transmembrane</keyword>
<feature type="transmembrane region" description="Helical" evidence="5">
    <location>
        <begin position="129"/>
        <end position="151"/>
    </location>
</feature>
<sequence length="447" mass="49977">MNLAFPEILAMLLLLPQGLSSGVFTNLLMESLCMRVNNMTYEVCSHVELIPHDMQKIIQPQVNWLLNWKVLIETFLPACCVVFLGPWSDAHGRRPLIIASLLGQFLYFTILSVLVLFKNVLPAEYYLLAAIPVGISGGFSVFFLSVVCFITDRTPDENRAFKMGTFEAGCMLGSLIAQLLTARVSRGPHGFQITFLISSVTCLTNLLYAIIFIPESANLSQDVQQVQLLDLFRTISKKRPMHRRALLYLLILANTAFIIIIFGESDIFYQSAIKRFQWSLQQFSNLNSVSLVVSGSVLVIGTYVFKFFKLSDMTAALIVVAPRILSSFMNFYAPTDHWLYGAAALGCISTLITPFYRTAVSKIVPSEELGKVFAVIMFTEALVPSISSNIYTFAYNSVIHTQPSAIFLFSFGFASFSFIMLLIGCLIELRYPYECTSEQKPGSARNE</sequence>
<evidence type="ECO:0008006" key="9">
    <source>
        <dbReference type="Google" id="ProtNLM"/>
    </source>
</evidence>
<keyword evidence="4 5" id="KW-0472">Membrane</keyword>
<dbReference type="Proteomes" id="UP000291343">
    <property type="component" value="Unassembled WGS sequence"/>
</dbReference>
<dbReference type="Pfam" id="PF07690">
    <property type="entry name" value="MFS_1"/>
    <property type="match status" value="1"/>
</dbReference>
<accession>A0A482WP83</accession>
<gene>
    <name evidence="7" type="ORF">LSTR_LSTR003753</name>
</gene>
<protein>
    <recommendedName>
        <fullName evidence="9">Major facilitator superfamily (MFS) profile domain-containing protein</fullName>
    </recommendedName>
</protein>
<dbReference type="InterPro" id="IPR011701">
    <property type="entry name" value="MFS"/>
</dbReference>
<evidence type="ECO:0000256" key="6">
    <source>
        <dbReference type="SAM" id="SignalP"/>
    </source>
</evidence>
<keyword evidence="8" id="KW-1185">Reference proteome</keyword>
<dbReference type="STRING" id="195883.A0A482WP83"/>
<dbReference type="OrthoDB" id="430300at2759"/>
<dbReference type="InterPro" id="IPR036259">
    <property type="entry name" value="MFS_trans_sf"/>
</dbReference>